<dbReference type="PRINTS" id="PR00081">
    <property type="entry name" value="GDHRDH"/>
</dbReference>
<dbReference type="FunFam" id="3.40.50.720:FF:000084">
    <property type="entry name" value="Short-chain dehydrogenase reductase"/>
    <property type="match status" value="1"/>
</dbReference>
<dbReference type="PANTHER" id="PTHR42879">
    <property type="entry name" value="3-OXOACYL-(ACYL-CARRIER-PROTEIN) REDUCTASE"/>
    <property type="match status" value="1"/>
</dbReference>
<gene>
    <name evidence="3" type="ORF">HK439_05000</name>
</gene>
<proteinExistence type="inferred from homology"/>
<dbReference type="InterPro" id="IPR036291">
    <property type="entry name" value="NAD(P)-bd_dom_sf"/>
</dbReference>
<comment type="caution">
    <text evidence="3">The sequence shown here is derived from an EMBL/GenBank/DDBJ whole genome shotgun (WGS) entry which is preliminary data.</text>
</comment>
<evidence type="ECO:0000313" key="3">
    <source>
        <dbReference type="EMBL" id="MBD1545608.1"/>
    </source>
</evidence>
<dbReference type="Pfam" id="PF13561">
    <property type="entry name" value="adh_short_C2"/>
    <property type="match status" value="1"/>
</dbReference>
<dbReference type="EMBL" id="JABFCZ010000005">
    <property type="protein sequence ID" value="MBD1545608.1"/>
    <property type="molecule type" value="Genomic_DNA"/>
</dbReference>
<dbReference type="RefSeq" id="WP_190290289.1">
    <property type="nucleotide sequence ID" value="NZ_JABFCZ010000005.1"/>
</dbReference>
<evidence type="ECO:0000313" key="4">
    <source>
        <dbReference type="Proteomes" id="UP000598467"/>
    </source>
</evidence>
<dbReference type="SUPFAM" id="SSF51735">
    <property type="entry name" value="NAD(P)-binding Rossmann-fold domains"/>
    <property type="match status" value="1"/>
</dbReference>
<dbReference type="InterPro" id="IPR002347">
    <property type="entry name" value="SDR_fam"/>
</dbReference>
<dbReference type="PANTHER" id="PTHR42879:SF2">
    <property type="entry name" value="3-OXOACYL-[ACYL-CARRIER-PROTEIN] REDUCTASE FABG"/>
    <property type="match status" value="1"/>
</dbReference>
<comment type="similarity">
    <text evidence="1">Belongs to the short-chain dehydrogenases/reductases (SDR) family.</text>
</comment>
<feature type="domain" description="Ketoreductase" evidence="2">
    <location>
        <begin position="10"/>
        <end position="187"/>
    </location>
</feature>
<evidence type="ECO:0000259" key="2">
    <source>
        <dbReference type="SMART" id="SM00822"/>
    </source>
</evidence>
<protein>
    <submittedName>
        <fullName evidence="3">SDR family oxidoreductase</fullName>
    </submittedName>
</protein>
<dbReference type="Proteomes" id="UP000598467">
    <property type="component" value="Unassembled WGS sequence"/>
</dbReference>
<evidence type="ECO:0000256" key="1">
    <source>
        <dbReference type="ARBA" id="ARBA00006484"/>
    </source>
</evidence>
<dbReference type="InterPro" id="IPR057326">
    <property type="entry name" value="KR_dom"/>
</dbReference>
<dbReference type="PRINTS" id="PR00080">
    <property type="entry name" value="SDRFAMILY"/>
</dbReference>
<name>A0A926NYH5_9HYPH</name>
<dbReference type="Gene3D" id="3.40.50.720">
    <property type="entry name" value="NAD(P)-binding Rossmann-like Domain"/>
    <property type="match status" value="1"/>
</dbReference>
<dbReference type="AlphaFoldDB" id="A0A926NYH5"/>
<organism evidence="3 4">
    <name type="scientific">Roseibium aggregatum</name>
    <dbReference type="NCBI Taxonomy" id="187304"/>
    <lineage>
        <taxon>Bacteria</taxon>
        <taxon>Pseudomonadati</taxon>
        <taxon>Pseudomonadota</taxon>
        <taxon>Alphaproteobacteria</taxon>
        <taxon>Hyphomicrobiales</taxon>
        <taxon>Stappiaceae</taxon>
        <taxon>Roseibium</taxon>
    </lineage>
</organism>
<sequence>MHAAFDFSDKTVLVTGASRGIGYGIAEGFARSGASLAILAEGEEVHAAAERLSGLAVSPVRGLHCDITDRSDVARAIAGFDRVDVLINNAGLERPTPLGEPDPAVDDTFARVMAVNVTGTYNVTREALSKLPDGGRVVITSSIWGKTAVPDFSAYIASKHALIGLTRTWAKELGSRGITVNAVCPGWVKTEAAIRSLHSMAAKTGTAPDVLLDEIVSAQAIGGLMEPSDIAGLYLFLASDAAANITGQAINADRGEVMV</sequence>
<dbReference type="SMART" id="SM00822">
    <property type="entry name" value="PKS_KR"/>
    <property type="match status" value="1"/>
</dbReference>
<reference evidence="3" key="1">
    <citation type="submission" date="2020-05" db="EMBL/GenBank/DDBJ databases">
        <title>Identification of trans-AT polyketide cluster in two marine bacteria, producers of a novel glutaramide-containing polyketide sesbanimide D and analogs.</title>
        <authorList>
            <person name="Kacar D."/>
            <person name="Rodriguez P."/>
            <person name="Canedo L."/>
            <person name="Gonzalez E."/>
            <person name="Galan B."/>
            <person name="De La Calle F."/>
            <person name="Garcia J.L."/>
        </authorList>
    </citation>
    <scope>NUCLEOTIDE SEQUENCE</scope>
    <source>
        <strain evidence="3">PHM038</strain>
    </source>
</reference>
<accession>A0A926NYH5</accession>
<dbReference type="InterPro" id="IPR050259">
    <property type="entry name" value="SDR"/>
</dbReference>
<dbReference type="CDD" id="cd05233">
    <property type="entry name" value="SDR_c"/>
    <property type="match status" value="1"/>
</dbReference>